<accession>A0A376CX17</accession>
<evidence type="ECO:0000313" key="1">
    <source>
        <dbReference type="EMBL" id="STC76719.1"/>
    </source>
</evidence>
<dbReference type="Proteomes" id="UP000254287">
    <property type="component" value="Unassembled WGS sequence"/>
</dbReference>
<reference evidence="1 2" key="1">
    <citation type="submission" date="2018-06" db="EMBL/GenBank/DDBJ databases">
        <authorList>
            <consortium name="Pathogen Informatics"/>
            <person name="Doyle S."/>
        </authorList>
    </citation>
    <scope>NUCLEOTIDE SEQUENCE [LARGE SCALE GENOMIC DNA]</scope>
    <source>
        <strain evidence="1 2">NCTC10289</strain>
    </source>
</reference>
<dbReference type="RefSeq" id="WP_115021610.1">
    <property type="nucleotide sequence ID" value="NZ_CP069533.1"/>
</dbReference>
<name>A0A376CX17_9CORY</name>
<protein>
    <submittedName>
        <fullName evidence="1">Uncharacterized protein</fullName>
    </submittedName>
</protein>
<organism evidence="1 2">
    <name type="scientific">Corynebacterium minutissimum</name>
    <dbReference type="NCBI Taxonomy" id="38301"/>
    <lineage>
        <taxon>Bacteria</taxon>
        <taxon>Bacillati</taxon>
        <taxon>Actinomycetota</taxon>
        <taxon>Actinomycetes</taxon>
        <taxon>Mycobacteriales</taxon>
        <taxon>Corynebacteriaceae</taxon>
        <taxon>Corynebacterium</taxon>
    </lineage>
</organism>
<dbReference type="AlphaFoldDB" id="A0A376CX17"/>
<evidence type="ECO:0000313" key="2">
    <source>
        <dbReference type="Proteomes" id="UP000254287"/>
    </source>
</evidence>
<sequence length="110" mass="12032">MLHTEEFKTDTYKIYLAFETAMGATIQAQVTISEGEEQPQAPLDFATVYPCAEIALKDIVHALDNLVNAEDKTEFNNALELVGYETVHAADLGWLHGELYVGAGEEAEAA</sequence>
<dbReference type="EMBL" id="UFXP01000001">
    <property type="protein sequence ID" value="STC76719.1"/>
    <property type="molecule type" value="Genomic_DNA"/>
</dbReference>
<gene>
    <name evidence="1" type="ORF">NCTC10289_01043</name>
</gene>
<proteinExistence type="predicted"/>